<proteinExistence type="predicted"/>
<dbReference type="AlphaFoldDB" id="A0A4R7KW46"/>
<comment type="caution">
    <text evidence="1">The sequence shown here is derived from an EMBL/GenBank/DDBJ whole genome shotgun (WGS) entry which is preliminary data.</text>
</comment>
<gene>
    <name evidence="1" type="ORF">EDD71_101198</name>
</gene>
<evidence type="ECO:0000313" key="2">
    <source>
        <dbReference type="Proteomes" id="UP000295325"/>
    </source>
</evidence>
<dbReference type="EMBL" id="SOAZ01000001">
    <property type="protein sequence ID" value="TDT63771.1"/>
    <property type="molecule type" value="Genomic_DNA"/>
</dbReference>
<protein>
    <submittedName>
        <fullName evidence="1">Uncharacterized protein</fullName>
    </submittedName>
</protein>
<evidence type="ECO:0000313" key="1">
    <source>
        <dbReference type="EMBL" id="TDT63771.1"/>
    </source>
</evidence>
<sequence>MKIVLVQKFKTIYLFFTTEYEKVFIWTYSKDAYSALITEVKMEVKKKKFWKNIGTILYLVMSYLDAFEGTDEDRIIDYNWIYYFDPNLSFDDMVLYNINSMDQKFLMSGVIKKATEIEEMSQTIELLLRDDVSFTALSQMVSSFQSHYC</sequence>
<organism evidence="1 2">
    <name type="scientific">Fonticella tunisiensis</name>
    <dbReference type="NCBI Taxonomy" id="1096341"/>
    <lineage>
        <taxon>Bacteria</taxon>
        <taxon>Bacillati</taxon>
        <taxon>Bacillota</taxon>
        <taxon>Clostridia</taxon>
        <taxon>Eubacteriales</taxon>
        <taxon>Clostridiaceae</taxon>
        <taxon>Fonticella</taxon>
    </lineage>
</organism>
<reference evidence="1 2" key="1">
    <citation type="submission" date="2019-03" db="EMBL/GenBank/DDBJ databases">
        <title>Genomic Encyclopedia of Type Strains, Phase IV (KMG-IV): sequencing the most valuable type-strain genomes for metagenomic binning, comparative biology and taxonomic classification.</title>
        <authorList>
            <person name="Goeker M."/>
        </authorList>
    </citation>
    <scope>NUCLEOTIDE SEQUENCE [LARGE SCALE GENOMIC DNA]</scope>
    <source>
        <strain evidence="1 2">DSM 24455</strain>
    </source>
</reference>
<accession>A0A4R7KW46</accession>
<keyword evidence="2" id="KW-1185">Reference proteome</keyword>
<name>A0A4R7KW46_9CLOT</name>
<dbReference type="Proteomes" id="UP000295325">
    <property type="component" value="Unassembled WGS sequence"/>
</dbReference>